<evidence type="ECO:0000313" key="1">
    <source>
        <dbReference type="EMBL" id="MDR9779062.1"/>
    </source>
</evidence>
<name>A0AAJ2H028_9HYPH</name>
<dbReference type="EMBL" id="JAVLSF010001534">
    <property type="protein sequence ID" value="MDR9779062.1"/>
    <property type="molecule type" value="Genomic_DNA"/>
</dbReference>
<organism evidence="1 2">
    <name type="scientific">Rhizobium hidalgonense</name>
    <dbReference type="NCBI Taxonomy" id="1538159"/>
    <lineage>
        <taxon>Bacteria</taxon>
        <taxon>Pseudomonadati</taxon>
        <taxon>Pseudomonadota</taxon>
        <taxon>Alphaproteobacteria</taxon>
        <taxon>Hyphomicrobiales</taxon>
        <taxon>Rhizobiaceae</taxon>
        <taxon>Rhizobium/Agrobacterium group</taxon>
        <taxon>Rhizobium</taxon>
    </lineage>
</organism>
<dbReference type="RefSeq" id="WP_310866976.1">
    <property type="nucleotide sequence ID" value="NZ_JAVLSF010001534.1"/>
</dbReference>
<evidence type="ECO:0000313" key="2">
    <source>
        <dbReference type="Proteomes" id="UP001268610"/>
    </source>
</evidence>
<comment type="caution">
    <text evidence="1">The sequence shown here is derived from an EMBL/GenBank/DDBJ whole genome shotgun (WGS) entry which is preliminary data.</text>
</comment>
<gene>
    <name evidence="1" type="ORF">RJJ65_41670</name>
</gene>
<feature type="non-terminal residue" evidence="1">
    <location>
        <position position="1"/>
    </location>
</feature>
<proteinExistence type="predicted"/>
<protein>
    <submittedName>
        <fullName evidence="1">Uncharacterized protein</fullName>
    </submittedName>
</protein>
<accession>A0AAJ2H028</accession>
<reference evidence="1" key="1">
    <citation type="submission" date="2023-04" db="EMBL/GenBank/DDBJ databases">
        <title>Genomic characterization of faba bean (Vicia faba) microsymbionts in Mexican soils.</title>
        <authorList>
            <person name="Rivera Orduna F.N."/>
            <person name="Guevara-Luna J."/>
            <person name="Yan J."/>
            <person name="Arroyo-Herrera I."/>
            <person name="Li Y."/>
            <person name="Vasquez-Murrieta M.S."/>
            <person name="Wang E.T."/>
        </authorList>
    </citation>
    <scope>NUCLEOTIDE SEQUENCE</scope>
    <source>
        <strain evidence="1">CH26</strain>
    </source>
</reference>
<dbReference type="AlphaFoldDB" id="A0AAJ2H028"/>
<sequence length="93" mass="10968">IQQMYEDSKQALAHGGFADFYDTQLAYFKHYCPHFDYSAFRERLQRAVRPIRNAQDLLAYNVCHSADHYARFEFLLDYVQNHATPAITPPIRL</sequence>
<dbReference type="Proteomes" id="UP001268610">
    <property type="component" value="Unassembled WGS sequence"/>
</dbReference>